<dbReference type="EMBL" id="QVFV01000002">
    <property type="protein sequence ID" value="RZM79434.1"/>
    <property type="molecule type" value="Genomic_DNA"/>
</dbReference>
<dbReference type="SUPFAM" id="SSF54197">
    <property type="entry name" value="HIT-like"/>
    <property type="match status" value="1"/>
</dbReference>
<comment type="caution">
    <text evidence="1">The sequence shown here is derived from an EMBL/GenBank/DDBJ whole genome shotgun (WGS) entry which is preliminary data.</text>
</comment>
<dbReference type="GO" id="GO:0016787">
    <property type="term" value="F:hydrolase activity"/>
    <property type="evidence" value="ECO:0007669"/>
    <property type="project" value="UniProtKB-KW"/>
</dbReference>
<keyword evidence="1" id="KW-0378">Hydrolase</keyword>
<accession>A0A4Q7EAE5</accession>
<sequence>MHHSHSPAPAPVANCLACQIVNGSRTVPGGIIAENAWWLADHCIGKHGAGAIVIKTRAHRENFWELSPNEAASLGPFLQQMTQAMQMALGAERIYINSWVDQPPYHIHFVLQPRFAGKTELGLQGLELQIFRSLQNPPDAQTVIDIADKIRAAYEAIAHQGSITTH</sequence>
<dbReference type="RefSeq" id="WP_044151292.1">
    <property type="nucleotide sequence ID" value="NZ_QVFV01000002.1"/>
</dbReference>
<keyword evidence="2" id="KW-1185">Reference proteome</keyword>
<protein>
    <submittedName>
        <fullName evidence="1">Diadenosine tetraphosphate hydrolase</fullName>
    </submittedName>
</protein>
<name>A0A4Q7EAE5_9CYAN</name>
<organism evidence="1 2">
    <name type="scientific">Leptolyngbya iicbica LK</name>
    <dbReference type="NCBI Taxonomy" id="2294035"/>
    <lineage>
        <taxon>Bacteria</taxon>
        <taxon>Bacillati</taxon>
        <taxon>Cyanobacteriota</taxon>
        <taxon>Cyanophyceae</taxon>
        <taxon>Leptolyngbyales</taxon>
        <taxon>Leptolyngbyaceae</taxon>
        <taxon>Leptolyngbya group</taxon>
        <taxon>Leptolyngbya</taxon>
        <taxon>Leptolyngbya iicbica</taxon>
    </lineage>
</organism>
<evidence type="ECO:0000313" key="2">
    <source>
        <dbReference type="Proteomes" id="UP000292459"/>
    </source>
</evidence>
<dbReference type="OrthoDB" id="3690933at2"/>
<gene>
    <name evidence="1" type="ORF">DYY88_11880</name>
</gene>
<evidence type="ECO:0000313" key="1">
    <source>
        <dbReference type="EMBL" id="RZM79434.1"/>
    </source>
</evidence>
<reference evidence="1 2" key="1">
    <citation type="submission" date="2018-11" db="EMBL/GenBank/DDBJ databases">
        <title>Whole genome sequencing of an environmental sample.</title>
        <authorList>
            <person name="Sarangi A.N."/>
            <person name="Singh D."/>
            <person name="Tripathy S."/>
        </authorList>
    </citation>
    <scope>NUCLEOTIDE SEQUENCE [LARGE SCALE GENOMIC DNA]</scope>
    <source>
        <strain evidence="1 2">Lakshadweep</strain>
    </source>
</reference>
<dbReference type="InterPro" id="IPR036265">
    <property type="entry name" value="HIT-like_sf"/>
</dbReference>
<dbReference type="Gene3D" id="3.30.428.10">
    <property type="entry name" value="HIT-like"/>
    <property type="match status" value="1"/>
</dbReference>
<proteinExistence type="predicted"/>
<dbReference type="AlphaFoldDB" id="A0A4Q7EAE5"/>
<dbReference type="Proteomes" id="UP000292459">
    <property type="component" value="Unassembled WGS sequence"/>
</dbReference>